<dbReference type="SUPFAM" id="SSF53474">
    <property type="entry name" value="alpha/beta-Hydrolases"/>
    <property type="match status" value="1"/>
</dbReference>
<gene>
    <name evidence="3" type="ORF">SAMN05444351_2675</name>
</gene>
<dbReference type="STRING" id="1070870.SAMN05444351_2675"/>
<dbReference type="GO" id="GO:0003824">
    <property type="term" value="F:catalytic activity"/>
    <property type="evidence" value="ECO:0007669"/>
    <property type="project" value="UniProtKB-ARBA"/>
</dbReference>
<feature type="domain" description="AB hydrolase-1" evidence="2">
    <location>
        <begin position="8"/>
        <end position="207"/>
    </location>
</feature>
<accession>A0A1M5JWI8</accession>
<dbReference type="Proteomes" id="UP000184471">
    <property type="component" value="Unassembled WGS sequence"/>
</dbReference>
<dbReference type="InterPro" id="IPR000073">
    <property type="entry name" value="AB_hydrolase_1"/>
</dbReference>
<name>A0A1M5JWI8_9ACTN</name>
<dbReference type="Pfam" id="PF12697">
    <property type="entry name" value="Abhydrolase_6"/>
    <property type="match status" value="1"/>
</dbReference>
<dbReference type="PANTHER" id="PTHR43689:SF8">
    <property type="entry name" value="ALPHA_BETA-HYDROLASES SUPERFAMILY PROTEIN"/>
    <property type="match status" value="1"/>
</dbReference>
<evidence type="ECO:0000313" key="3">
    <source>
        <dbReference type="EMBL" id="SHG44914.1"/>
    </source>
</evidence>
<feature type="compositionally biased region" description="Basic and acidic residues" evidence="1">
    <location>
        <begin position="225"/>
        <end position="235"/>
    </location>
</feature>
<feature type="region of interest" description="Disordered" evidence="1">
    <location>
        <begin position="215"/>
        <end position="235"/>
    </location>
</feature>
<dbReference type="EMBL" id="FQVX01000002">
    <property type="protein sequence ID" value="SHG44914.1"/>
    <property type="molecule type" value="Genomic_DNA"/>
</dbReference>
<organism evidence="3 4">
    <name type="scientific">Geodermatophilus nigrescens</name>
    <dbReference type="NCBI Taxonomy" id="1070870"/>
    <lineage>
        <taxon>Bacteria</taxon>
        <taxon>Bacillati</taxon>
        <taxon>Actinomycetota</taxon>
        <taxon>Actinomycetes</taxon>
        <taxon>Geodermatophilales</taxon>
        <taxon>Geodermatophilaceae</taxon>
        <taxon>Geodermatophilus</taxon>
    </lineage>
</organism>
<dbReference type="RefSeq" id="WP_073420535.1">
    <property type="nucleotide sequence ID" value="NZ_FQVX01000002.1"/>
</dbReference>
<evidence type="ECO:0000313" key="4">
    <source>
        <dbReference type="Proteomes" id="UP000184471"/>
    </source>
</evidence>
<dbReference type="InterPro" id="IPR029058">
    <property type="entry name" value="AB_hydrolase_fold"/>
</dbReference>
<reference evidence="3 4" key="1">
    <citation type="submission" date="2016-11" db="EMBL/GenBank/DDBJ databases">
        <authorList>
            <person name="Jaros S."/>
            <person name="Januszkiewicz K."/>
            <person name="Wedrychowicz H."/>
        </authorList>
    </citation>
    <scope>NUCLEOTIDE SEQUENCE [LARGE SCALE GENOMIC DNA]</scope>
    <source>
        <strain evidence="3 4">DSM 45408</strain>
    </source>
</reference>
<keyword evidence="4" id="KW-1185">Reference proteome</keyword>
<proteinExistence type="predicted"/>
<dbReference type="Gene3D" id="3.40.50.1820">
    <property type="entry name" value="alpha/beta hydrolase"/>
    <property type="match status" value="1"/>
</dbReference>
<sequence>MPAVIPRIVLVPGLGLDRRSWSRLRRRSPADVVLLPGMGRSAPVPPLDDLAAALRAHLGEGPVVLVGHSQGCQVVAAAAVDPRVAAVVLLGPSTDPRLRRAPVLAGAWLRTALREPWWQVPLILAQWLTTGPRAMHALWRESSPDRIDGRLRAVTAPVTVVRGTRDRLCDAAWAARVAAAAPRGRVVEVPGAAHMTPQTHPGEVAAVLRDAVARATRPGEPAPPEARDRGRGVPP</sequence>
<dbReference type="AlphaFoldDB" id="A0A1M5JWI8"/>
<dbReference type="PANTHER" id="PTHR43689">
    <property type="entry name" value="HYDROLASE"/>
    <property type="match status" value="1"/>
</dbReference>
<evidence type="ECO:0000259" key="2">
    <source>
        <dbReference type="Pfam" id="PF12697"/>
    </source>
</evidence>
<protein>
    <submittedName>
        <fullName evidence="3">Pimeloyl-ACP methyl ester carboxylesterase</fullName>
    </submittedName>
</protein>
<evidence type="ECO:0000256" key="1">
    <source>
        <dbReference type="SAM" id="MobiDB-lite"/>
    </source>
</evidence>